<organism evidence="2 3">
    <name type="scientific">Stenotrophomonas capsici</name>
    <dbReference type="NCBI Taxonomy" id="3110230"/>
    <lineage>
        <taxon>Bacteria</taxon>
        <taxon>Pseudomonadati</taxon>
        <taxon>Pseudomonadota</taxon>
        <taxon>Gammaproteobacteria</taxon>
        <taxon>Lysobacterales</taxon>
        <taxon>Lysobacteraceae</taxon>
        <taxon>Stenotrophomonas</taxon>
    </lineage>
</organism>
<dbReference type="EMBL" id="JAYFUH010000232">
    <property type="protein sequence ID" value="MEA5668248.1"/>
    <property type="molecule type" value="Genomic_DNA"/>
</dbReference>
<protein>
    <submittedName>
        <fullName evidence="2">DUF58 domain-containing protein</fullName>
    </submittedName>
</protein>
<keyword evidence="1" id="KW-0472">Membrane</keyword>
<keyword evidence="1" id="KW-1133">Transmembrane helix</keyword>
<dbReference type="Proteomes" id="UP001301653">
    <property type="component" value="Unassembled WGS sequence"/>
</dbReference>
<evidence type="ECO:0000313" key="2">
    <source>
        <dbReference type="EMBL" id="MEA5668248.1"/>
    </source>
</evidence>
<reference evidence="2 3" key="1">
    <citation type="submission" date="2023-12" db="EMBL/GenBank/DDBJ databases">
        <title>Stenotrophomonas guangdongensis sp. nov., isolated from wilted pepper plants (Capsicum annuum).</title>
        <authorList>
            <person name="Qiu M."/>
            <person name="Li Y."/>
            <person name="Liu Q."/>
            <person name="Zhang X."/>
            <person name="Huang Y."/>
            <person name="Guo R."/>
            <person name="Hu M."/>
            <person name="Zhou J."/>
            <person name="Zhou X."/>
        </authorList>
    </citation>
    <scope>NUCLEOTIDE SEQUENCE [LARGE SCALE GENOMIC DNA]</scope>
    <source>
        <strain evidence="2 3">MH1</strain>
    </source>
</reference>
<feature type="transmembrane region" description="Helical" evidence="1">
    <location>
        <begin position="28"/>
        <end position="50"/>
    </location>
</feature>
<proteinExistence type="predicted"/>
<sequence length="78" mass="8773">MRPSPRLITLLVLWGLLGVPVALHYLPLQAWTLTAAAIAVLALLDALLLWRRPTPQVRRELPDSLALGVERETWLQID</sequence>
<keyword evidence="3" id="KW-1185">Reference proteome</keyword>
<name>A0ABU5V4H6_9GAMM</name>
<gene>
    <name evidence="2" type="ORF">VA603_11935</name>
</gene>
<evidence type="ECO:0000313" key="3">
    <source>
        <dbReference type="Proteomes" id="UP001301653"/>
    </source>
</evidence>
<comment type="caution">
    <text evidence="2">The sequence shown here is derived from an EMBL/GenBank/DDBJ whole genome shotgun (WGS) entry which is preliminary data.</text>
</comment>
<keyword evidence="1" id="KW-0812">Transmembrane</keyword>
<evidence type="ECO:0000256" key="1">
    <source>
        <dbReference type="SAM" id="Phobius"/>
    </source>
</evidence>
<feature type="non-terminal residue" evidence="2">
    <location>
        <position position="78"/>
    </location>
</feature>
<accession>A0ABU5V4H6</accession>